<evidence type="ECO:0000256" key="6">
    <source>
        <dbReference type="ARBA" id="ARBA00022777"/>
    </source>
</evidence>
<dbReference type="CDD" id="cd00082">
    <property type="entry name" value="HisKA"/>
    <property type="match status" value="1"/>
</dbReference>
<evidence type="ECO:0000256" key="7">
    <source>
        <dbReference type="ARBA" id="ARBA00022840"/>
    </source>
</evidence>
<organism evidence="10 11">
    <name type="scientific">Maioricimonas rarisocia</name>
    <dbReference type="NCBI Taxonomy" id="2528026"/>
    <lineage>
        <taxon>Bacteria</taxon>
        <taxon>Pseudomonadati</taxon>
        <taxon>Planctomycetota</taxon>
        <taxon>Planctomycetia</taxon>
        <taxon>Planctomycetales</taxon>
        <taxon>Planctomycetaceae</taxon>
        <taxon>Maioricimonas</taxon>
    </lineage>
</organism>
<gene>
    <name evidence="10" type="primary">kinD</name>
    <name evidence="10" type="ORF">Mal4_09680</name>
</gene>
<dbReference type="Gene3D" id="3.30.565.10">
    <property type="entry name" value="Histidine kinase-like ATPase, C-terminal domain"/>
    <property type="match status" value="1"/>
</dbReference>
<evidence type="ECO:0000256" key="2">
    <source>
        <dbReference type="ARBA" id="ARBA00012438"/>
    </source>
</evidence>
<keyword evidence="6 10" id="KW-0418">Kinase</keyword>
<dbReference type="Proteomes" id="UP000320496">
    <property type="component" value="Chromosome"/>
</dbReference>
<dbReference type="PROSITE" id="PS50109">
    <property type="entry name" value="HIS_KIN"/>
    <property type="match status" value="1"/>
</dbReference>
<dbReference type="InterPro" id="IPR003594">
    <property type="entry name" value="HATPase_dom"/>
</dbReference>
<keyword evidence="5" id="KW-0547">Nucleotide-binding</keyword>
<dbReference type="InterPro" id="IPR004358">
    <property type="entry name" value="Sig_transdc_His_kin-like_C"/>
</dbReference>
<dbReference type="PANTHER" id="PTHR43065:SF10">
    <property type="entry name" value="PEROXIDE STRESS-ACTIVATED HISTIDINE KINASE MAK3"/>
    <property type="match status" value="1"/>
</dbReference>
<dbReference type="PRINTS" id="PR00344">
    <property type="entry name" value="BCTRLSENSOR"/>
</dbReference>
<evidence type="ECO:0000256" key="5">
    <source>
        <dbReference type="ARBA" id="ARBA00022741"/>
    </source>
</evidence>
<evidence type="ECO:0000259" key="9">
    <source>
        <dbReference type="PROSITE" id="PS50109"/>
    </source>
</evidence>
<keyword evidence="11" id="KW-1185">Reference proteome</keyword>
<keyword evidence="8" id="KW-0902">Two-component regulatory system</keyword>
<evidence type="ECO:0000256" key="3">
    <source>
        <dbReference type="ARBA" id="ARBA00022553"/>
    </source>
</evidence>
<dbReference type="Pfam" id="PF02518">
    <property type="entry name" value="HATPase_c"/>
    <property type="match status" value="1"/>
</dbReference>
<dbReference type="Gene3D" id="1.10.287.130">
    <property type="match status" value="1"/>
</dbReference>
<keyword evidence="4 10" id="KW-0808">Transferase</keyword>
<reference evidence="10 11" key="1">
    <citation type="submission" date="2019-02" db="EMBL/GenBank/DDBJ databases">
        <title>Deep-cultivation of Planctomycetes and their phenomic and genomic characterization uncovers novel biology.</title>
        <authorList>
            <person name="Wiegand S."/>
            <person name="Jogler M."/>
            <person name="Boedeker C."/>
            <person name="Pinto D."/>
            <person name="Vollmers J."/>
            <person name="Rivas-Marin E."/>
            <person name="Kohn T."/>
            <person name="Peeters S.H."/>
            <person name="Heuer A."/>
            <person name="Rast P."/>
            <person name="Oberbeckmann S."/>
            <person name="Bunk B."/>
            <person name="Jeske O."/>
            <person name="Meyerdierks A."/>
            <person name="Storesund J.E."/>
            <person name="Kallscheuer N."/>
            <person name="Luecker S."/>
            <person name="Lage O.M."/>
            <person name="Pohl T."/>
            <person name="Merkel B.J."/>
            <person name="Hornburger P."/>
            <person name="Mueller R.-W."/>
            <person name="Bruemmer F."/>
            <person name="Labrenz M."/>
            <person name="Spormann A.M."/>
            <person name="Op den Camp H."/>
            <person name="Overmann J."/>
            <person name="Amann R."/>
            <person name="Jetten M.S.M."/>
            <person name="Mascher T."/>
            <person name="Medema M.H."/>
            <person name="Devos D.P."/>
            <person name="Kaster A.-K."/>
            <person name="Ovreas L."/>
            <person name="Rohde M."/>
            <person name="Galperin M.Y."/>
            <person name="Jogler C."/>
        </authorList>
    </citation>
    <scope>NUCLEOTIDE SEQUENCE [LARGE SCALE GENOMIC DNA]</scope>
    <source>
        <strain evidence="10 11">Mal4</strain>
    </source>
</reference>
<evidence type="ECO:0000256" key="4">
    <source>
        <dbReference type="ARBA" id="ARBA00022679"/>
    </source>
</evidence>
<sequence>MNTQPATSPNGPDAQAAVRLIETALPFATLEELLVRLSRFWLEELVASSSVLAVRSRDGRHFVATAGEQDAIRVLSGRAATDELRATALAGMDQGDPHRWIPLGANGDVVAGLALWWSDSQSAYPEIHPAAITATARLLAHGRDLEHRLRDAKLESMAEFAAGAGHEINNPLTSIVRYAQVLKRGETDPERLRALNTIGGQAYRVRDMIGDAMLFARPPEPKAELLDIATLVDEAVARIVADFADSSPRLHVEIQPGLSVTADRSQFQVVLHELLRNAAEAIDAGGRIRVEARRARSDKRDETILTVSDDGRSLSETERVHLFDPYFSGRQAGRGLGFGLSKCWRIVAMHGGWIDVDADADEVRVTTCWPERS</sequence>
<dbReference type="SUPFAM" id="SSF47384">
    <property type="entry name" value="Homodimeric domain of signal transducing histidine kinase"/>
    <property type="match status" value="1"/>
</dbReference>
<dbReference type="InterPro" id="IPR036890">
    <property type="entry name" value="HATPase_C_sf"/>
</dbReference>
<dbReference type="EMBL" id="CP036275">
    <property type="protein sequence ID" value="QDU36680.1"/>
    <property type="molecule type" value="Genomic_DNA"/>
</dbReference>
<evidence type="ECO:0000256" key="1">
    <source>
        <dbReference type="ARBA" id="ARBA00000085"/>
    </source>
</evidence>
<dbReference type="PANTHER" id="PTHR43065">
    <property type="entry name" value="SENSOR HISTIDINE KINASE"/>
    <property type="match status" value="1"/>
</dbReference>
<dbReference type="AlphaFoldDB" id="A0A517Z2I5"/>
<dbReference type="SMART" id="SM00388">
    <property type="entry name" value="HisKA"/>
    <property type="match status" value="1"/>
</dbReference>
<dbReference type="Pfam" id="PF00512">
    <property type="entry name" value="HisKA"/>
    <property type="match status" value="1"/>
</dbReference>
<evidence type="ECO:0000313" key="11">
    <source>
        <dbReference type="Proteomes" id="UP000320496"/>
    </source>
</evidence>
<dbReference type="InterPro" id="IPR005467">
    <property type="entry name" value="His_kinase_dom"/>
</dbReference>
<dbReference type="InterPro" id="IPR036097">
    <property type="entry name" value="HisK_dim/P_sf"/>
</dbReference>
<dbReference type="SUPFAM" id="SSF55874">
    <property type="entry name" value="ATPase domain of HSP90 chaperone/DNA topoisomerase II/histidine kinase"/>
    <property type="match status" value="1"/>
</dbReference>
<name>A0A517Z2I5_9PLAN</name>
<dbReference type="GO" id="GO:0000155">
    <property type="term" value="F:phosphorelay sensor kinase activity"/>
    <property type="evidence" value="ECO:0007669"/>
    <property type="project" value="InterPro"/>
</dbReference>
<dbReference type="SMART" id="SM00387">
    <property type="entry name" value="HATPase_c"/>
    <property type="match status" value="1"/>
</dbReference>
<evidence type="ECO:0000313" key="10">
    <source>
        <dbReference type="EMBL" id="QDU36680.1"/>
    </source>
</evidence>
<comment type="catalytic activity">
    <reaction evidence="1">
        <text>ATP + protein L-histidine = ADP + protein N-phospho-L-histidine.</text>
        <dbReference type="EC" id="2.7.13.3"/>
    </reaction>
</comment>
<proteinExistence type="predicted"/>
<protein>
    <recommendedName>
        <fullName evidence="2">histidine kinase</fullName>
        <ecNumber evidence="2">2.7.13.3</ecNumber>
    </recommendedName>
</protein>
<accession>A0A517Z2I5</accession>
<dbReference type="InterPro" id="IPR003661">
    <property type="entry name" value="HisK_dim/P_dom"/>
</dbReference>
<feature type="domain" description="Histidine kinase" evidence="9">
    <location>
        <begin position="163"/>
        <end position="373"/>
    </location>
</feature>
<dbReference type="EC" id="2.7.13.3" evidence="2"/>
<keyword evidence="3" id="KW-0597">Phosphoprotein</keyword>
<dbReference type="RefSeq" id="WP_145367317.1">
    <property type="nucleotide sequence ID" value="NZ_CP036275.1"/>
</dbReference>
<evidence type="ECO:0000256" key="8">
    <source>
        <dbReference type="ARBA" id="ARBA00023012"/>
    </source>
</evidence>
<dbReference type="KEGG" id="mri:Mal4_09680"/>
<dbReference type="OrthoDB" id="239518at2"/>
<dbReference type="GO" id="GO:0005524">
    <property type="term" value="F:ATP binding"/>
    <property type="evidence" value="ECO:0007669"/>
    <property type="project" value="UniProtKB-KW"/>
</dbReference>
<keyword evidence="7" id="KW-0067">ATP-binding</keyword>